<evidence type="ECO:0000313" key="2">
    <source>
        <dbReference type="Proteomes" id="UP000828390"/>
    </source>
</evidence>
<reference evidence="1" key="2">
    <citation type="submission" date="2020-11" db="EMBL/GenBank/DDBJ databases">
        <authorList>
            <person name="McCartney M.A."/>
            <person name="Auch B."/>
            <person name="Kono T."/>
            <person name="Mallez S."/>
            <person name="Becker A."/>
            <person name="Gohl D.M."/>
            <person name="Silverstein K.A.T."/>
            <person name="Koren S."/>
            <person name="Bechman K.B."/>
            <person name="Herman A."/>
            <person name="Abrahante J.E."/>
            <person name="Garbe J."/>
        </authorList>
    </citation>
    <scope>NUCLEOTIDE SEQUENCE</scope>
    <source>
        <strain evidence="1">Duluth1</strain>
        <tissue evidence="1">Whole animal</tissue>
    </source>
</reference>
<protein>
    <submittedName>
        <fullName evidence="1">Uncharacterized protein</fullName>
    </submittedName>
</protein>
<keyword evidence="2" id="KW-1185">Reference proteome</keyword>
<accession>A0A9D4LUW2</accession>
<proteinExistence type="predicted"/>
<dbReference type="AlphaFoldDB" id="A0A9D4LUW2"/>
<evidence type="ECO:0000313" key="1">
    <source>
        <dbReference type="EMBL" id="KAH3864198.1"/>
    </source>
</evidence>
<dbReference type="EMBL" id="JAIWYP010000002">
    <property type="protein sequence ID" value="KAH3864198.1"/>
    <property type="molecule type" value="Genomic_DNA"/>
</dbReference>
<name>A0A9D4LUW2_DREPO</name>
<dbReference type="Proteomes" id="UP000828390">
    <property type="component" value="Unassembled WGS sequence"/>
</dbReference>
<comment type="caution">
    <text evidence="1">The sequence shown here is derived from an EMBL/GenBank/DDBJ whole genome shotgun (WGS) entry which is preliminary data.</text>
</comment>
<organism evidence="1 2">
    <name type="scientific">Dreissena polymorpha</name>
    <name type="common">Zebra mussel</name>
    <name type="synonym">Mytilus polymorpha</name>
    <dbReference type="NCBI Taxonomy" id="45954"/>
    <lineage>
        <taxon>Eukaryota</taxon>
        <taxon>Metazoa</taxon>
        <taxon>Spiralia</taxon>
        <taxon>Lophotrochozoa</taxon>
        <taxon>Mollusca</taxon>
        <taxon>Bivalvia</taxon>
        <taxon>Autobranchia</taxon>
        <taxon>Heteroconchia</taxon>
        <taxon>Euheterodonta</taxon>
        <taxon>Imparidentia</taxon>
        <taxon>Neoheterodontei</taxon>
        <taxon>Myida</taxon>
        <taxon>Dreissenoidea</taxon>
        <taxon>Dreissenidae</taxon>
        <taxon>Dreissena</taxon>
    </lineage>
</organism>
<sequence length="67" mass="7709">MTLRDALILKILIDFRHKLQRSTHIAFHFRRGTSGSRRRCYLAASQKRGQLDDCRLVPVQSPTMSPG</sequence>
<reference evidence="1" key="1">
    <citation type="journal article" date="2019" name="bioRxiv">
        <title>The Genome of the Zebra Mussel, Dreissena polymorpha: A Resource for Invasive Species Research.</title>
        <authorList>
            <person name="McCartney M.A."/>
            <person name="Auch B."/>
            <person name="Kono T."/>
            <person name="Mallez S."/>
            <person name="Zhang Y."/>
            <person name="Obille A."/>
            <person name="Becker A."/>
            <person name="Abrahante J.E."/>
            <person name="Garbe J."/>
            <person name="Badalamenti J.P."/>
            <person name="Herman A."/>
            <person name="Mangelson H."/>
            <person name="Liachko I."/>
            <person name="Sullivan S."/>
            <person name="Sone E.D."/>
            <person name="Koren S."/>
            <person name="Silverstein K.A.T."/>
            <person name="Beckman K.B."/>
            <person name="Gohl D.M."/>
        </authorList>
    </citation>
    <scope>NUCLEOTIDE SEQUENCE</scope>
    <source>
        <strain evidence="1">Duluth1</strain>
        <tissue evidence="1">Whole animal</tissue>
    </source>
</reference>
<gene>
    <name evidence="1" type="ORF">DPMN_027214</name>
</gene>